<keyword evidence="3" id="KW-1185">Reference proteome</keyword>
<reference evidence="2 3" key="1">
    <citation type="submission" date="2016-09" db="EMBL/GenBank/DDBJ databases">
        <authorList>
            <person name="Capua I."/>
            <person name="De Benedictis P."/>
            <person name="Joannis T."/>
            <person name="Lombin L.H."/>
            <person name="Cattoli G."/>
        </authorList>
    </citation>
    <scope>NUCLEOTIDE SEQUENCE [LARGE SCALE GENOMIC DNA]</scope>
    <source>
        <strain evidence="2 3">A7P-90m</strain>
    </source>
</reference>
<dbReference type="Proteomes" id="UP000199452">
    <property type="component" value="Unassembled WGS sequence"/>
</dbReference>
<dbReference type="STRING" id="1640674.SAMN05216323_10426"/>
<feature type="transmembrane region" description="Helical" evidence="1">
    <location>
        <begin position="113"/>
        <end position="131"/>
    </location>
</feature>
<keyword evidence="1" id="KW-0812">Transmembrane</keyword>
<name>A0A1G6NBV6_9BACT</name>
<feature type="transmembrane region" description="Helical" evidence="1">
    <location>
        <begin position="43"/>
        <end position="61"/>
    </location>
</feature>
<gene>
    <name evidence="2" type="ORF">SAMN05216323_10426</name>
</gene>
<evidence type="ECO:0000313" key="3">
    <source>
        <dbReference type="Proteomes" id="UP000199452"/>
    </source>
</evidence>
<feature type="transmembrane region" description="Helical" evidence="1">
    <location>
        <begin position="12"/>
        <end position="31"/>
    </location>
</feature>
<keyword evidence="1" id="KW-1133">Transmembrane helix</keyword>
<organism evidence="2 3">
    <name type="scientific">Williamwhitmania taraxaci</name>
    <dbReference type="NCBI Taxonomy" id="1640674"/>
    <lineage>
        <taxon>Bacteria</taxon>
        <taxon>Pseudomonadati</taxon>
        <taxon>Bacteroidota</taxon>
        <taxon>Bacteroidia</taxon>
        <taxon>Bacteroidales</taxon>
        <taxon>Williamwhitmaniaceae</taxon>
        <taxon>Williamwhitmania</taxon>
    </lineage>
</organism>
<sequence>MTNTINFKNISAQFICIALLLSILTMEYIMIQSNRGSAMGISFSLYFIPLIVFIIPILFLLDKNQSNHLSRVVGIVSQGLFFGYFVYKTIFYYRVNNDIQYYKDNFEDHFSPRVFELVFVFMIIALIILYSTSKIVRNKNLNA</sequence>
<evidence type="ECO:0000313" key="2">
    <source>
        <dbReference type="EMBL" id="SDC65268.1"/>
    </source>
</evidence>
<accession>A0A1G6NBV6</accession>
<keyword evidence="1" id="KW-0472">Membrane</keyword>
<feature type="transmembrane region" description="Helical" evidence="1">
    <location>
        <begin position="73"/>
        <end position="93"/>
    </location>
</feature>
<evidence type="ECO:0000256" key="1">
    <source>
        <dbReference type="SAM" id="Phobius"/>
    </source>
</evidence>
<proteinExistence type="predicted"/>
<dbReference type="AlphaFoldDB" id="A0A1G6NBV6"/>
<dbReference type="EMBL" id="FMYP01000042">
    <property type="protein sequence ID" value="SDC65268.1"/>
    <property type="molecule type" value="Genomic_DNA"/>
</dbReference>
<protein>
    <submittedName>
        <fullName evidence="2">Uncharacterized protein</fullName>
    </submittedName>
</protein>